<dbReference type="RefSeq" id="WP_184154426.1">
    <property type="nucleotide sequence ID" value="NZ_JACHFM010000005.1"/>
</dbReference>
<dbReference type="Proteomes" id="UP000549457">
    <property type="component" value="Unassembled WGS sequence"/>
</dbReference>
<accession>A0A840SQ22</accession>
<dbReference type="AlphaFoldDB" id="A0A840SQ22"/>
<keyword evidence="3" id="KW-1185">Reference proteome</keyword>
<proteinExistence type="predicted"/>
<dbReference type="EMBL" id="JACHFM010000005">
    <property type="protein sequence ID" value="MBB5224137.1"/>
    <property type="molecule type" value="Genomic_DNA"/>
</dbReference>
<reference evidence="2 3" key="1">
    <citation type="submission" date="2020-08" db="EMBL/GenBank/DDBJ databases">
        <title>Genomic Encyclopedia of Type Strains, Phase IV (KMG-IV): sequencing the most valuable type-strain genomes for metagenomic binning, comparative biology and taxonomic classification.</title>
        <authorList>
            <person name="Goeker M."/>
        </authorList>
    </citation>
    <scope>NUCLEOTIDE SEQUENCE [LARGE SCALE GENOMIC DNA]</scope>
    <source>
        <strain evidence="2 3">DSM 101730</strain>
    </source>
</reference>
<feature type="region of interest" description="Disordered" evidence="1">
    <location>
        <begin position="1"/>
        <end position="20"/>
    </location>
</feature>
<gene>
    <name evidence="2" type="ORF">HNP73_004098</name>
</gene>
<evidence type="ECO:0000256" key="1">
    <source>
        <dbReference type="SAM" id="MobiDB-lite"/>
    </source>
</evidence>
<sequence>MTRTTALAIDPHADIHPERGPASAVRSAVQALFFRLGAGVAGDTTGIAKLDEARGRPSFAEHGRRDSDEARDRAAAAYRTVEGGGEPALGLALDVFGDHVHTLERRLDRHAEALKAIQLYSPDPWVRRIAQQALLDSSAPLELPSFLVDVEDHRVPLEAFRFIG</sequence>
<organism evidence="2 3">
    <name type="scientific">Amaricoccus macauensis</name>
    <dbReference type="NCBI Taxonomy" id="57001"/>
    <lineage>
        <taxon>Bacteria</taxon>
        <taxon>Pseudomonadati</taxon>
        <taxon>Pseudomonadota</taxon>
        <taxon>Alphaproteobacteria</taxon>
        <taxon>Rhodobacterales</taxon>
        <taxon>Paracoccaceae</taxon>
        <taxon>Amaricoccus</taxon>
    </lineage>
</organism>
<evidence type="ECO:0000313" key="2">
    <source>
        <dbReference type="EMBL" id="MBB5224137.1"/>
    </source>
</evidence>
<feature type="region of interest" description="Disordered" evidence="1">
    <location>
        <begin position="52"/>
        <end position="74"/>
    </location>
</feature>
<evidence type="ECO:0000313" key="3">
    <source>
        <dbReference type="Proteomes" id="UP000549457"/>
    </source>
</evidence>
<name>A0A840SQ22_9RHOB</name>
<protein>
    <submittedName>
        <fullName evidence="2">Uncharacterized protein</fullName>
    </submittedName>
</protein>
<comment type="caution">
    <text evidence="2">The sequence shown here is derived from an EMBL/GenBank/DDBJ whole genome shotgun (WGS) entry which is preliminary data.</text>
</comment>